<feature type="modified residue" description="4-aspartylphosphate" evidence="5">
    <location>
        <position position="52"/>
    </location>
</feature>
<keyword evidence="1 5" id="KW-0597">Phosphoprotein</keyword>
<dbReference type="Proteomes" id="UP000695264">
    <property type="component" value="Unassembled WGS sequence"/>
</dbReference>
<reference evidence="9 10" key="1">
    <citation type="submission" date="2020-03" db="EMBL/GenBank/DDBJ databases">
        <title>WGS of actinomycetes isolated from Thailand.</title>
        <authorList>
            <person name="Thawai C."/>
        </authorList>
    </citation>
    <scope>NUCLEOTIDE SEQUENCE [LARGE SCALE GENOMIC DNA]</scope>
    <source>
        <strain evidence="9 10">PLAI 1-29</strain>
    </source>
</reference>
<keyword evidence="4" id="KW-0804">Transcription</keyword>
<dbReference type="Pfam" id="PF00072">
    <property type="entry name" value="Response_reg"/>
    <property type="match status" value="1"/>
</dbReference>
<accession>A0ABX1C954</accession>
<evidence type="ECO:0000256" key="3">
    <source>
        <dbReference type="ARBA" id="ARBA00023125"/>
    </source>
</evidence>
<dbReference type="EMBL" id="JAATEN010000025">
    <property type="protein sequence ID" value="NJQ03469.1"/>
    <property type="molecule type" value="Genomic_DNA"/>
</dbReference>
<gene>
    <name evidence="9" type="ORF">HCK00_23810</name>
</gene>
<evidence type="ECO:0000256" key="5">
    <source>
        <dbReference type="PROSITE-ProRule" id="PRU00169"/>
    </source>
</evidence>
<dbReference type="InterPro" id="IPR036388">
    <property type="entry name" value="WH-like_DNA-bd_sf"/>
</dbReference>
<proteinExistence type="predicted"/>
<dbReference type="InterPro" id="IPR011006">
    <property type="entry name" value="CheY-like_superfamily"/>
</dbReference>
<feature type="DNA-binding region" description="OmpR/PhoB-type" evidence="6">
    <location>
        <begin position="124"/>
        <end position="222"/>
    </location>
</feature>
<dbReference type="Gene3D" id="3.40.50.2300">
    <property type="match status" value="1"/>
</dbReference>
<dbReference type="CDD" id="cd00383">
    <property type="entry name" value="trans_reg_C"/>
    <property type="match status" value="1"/>
</dbReference>
<organism evidence="9 10">
    <name type="scientific">Streptomyces zingiberis</name>
    <dbReference type="NCBI Taxonomy" id="2053010"/>
    <lineage>
        <taxon>Bacteria</taxon>
        <taxon>Bacillati</taxon>
        <taxon>Actinomycetota</taxon>
        <taxon>Actinomycetes</taxon>
        <taxon>Kitasatosporales</taxon>
        <taxon>Streptomycetaceae</taxon>
        <taxon>Streptomyces</taxon>
    </lineage>
</organism>
<dbReference type="InterPro" id="IPR001867">
    <property type="entry name" value="OmpR/PhoB-type_DNA-bd"/>
</dbReference>
<evidence type="ECO:0000259" key="7">
    <source>
        <dbReference type="PROSITE" id="PS50110"/>
    </source>
</evidence>
<dbReference type="PANTHER" id="PTHR48111:SF4">
    <property type="entry name" value="DNA-BINDING DUAL TRANSCRIPTIONAL REGULATOR OMPR"/>
    <property type="match status" value="1"/>
</dbReference>
<feature type="domain" description="OmpR/PhoB-type" evidence="8">
    <location>
        <begin position="124"/>
        <end position="222"/>
    </location>
</feature>
<dbReference type="SUPFAM" id="SSF52172">
    <property type="entry name" value="CheY-like"/>
    <property type="match status" value="1"/>
</dbReference>
<sequence length="225" mass="24853">MPTVLVVEDDDLVRDVLTRSLTAAGYDVTAVGTAIELMRRIAPPVPDLVVLDLGLPDLDGGQVLRMLRAVSRVPVIIATARSDESEIVRLLRDGADDYLVKPFSSEQLAARVHAVLRRSGQAPPARLQVGGLVLDLHSRSVTLDGGRVELNRREFDLLAYMARRAGAVVTRRELLTEVWRGSDVYERTIDVHLFWLRRKLGENAAAPRYLHTVRGVGLRLAAPEP</sequence>
<dbReference type="PROSITE" id="PS50110">
    <property type="entry name" value="RESPONSE_REGULATORY"/>
    <property type="match status" value="1"/>
</dbReference>
<name>A0ABX1C954_9ACTN</name>
<evidence type="ECO:0000256" key="2">
    <source>
        <dbReference type="ARBA" id="ARBA00023015"/>
    </source>
</evidence>
<feature type="domain" description="Response regulatory" evidence="7">
    <location>
        <begin position="3"/>
        <end position="116"/>
    </location>
</feature>
<evidence type="ECO:0000313" key="9">
    <source>
        <dbReference type="EMBL" id="NJQ03469.1"/>
    </source>
</evidence>
<keyword evidence="10" id="KW-1185">Reference proteome</keyword>
<dbReference type="InterPro" id="IPR001789">
    <property type="entry name" value="Sig_transdc_resp-reg_receiver"/>
</dbReference>
<evidence type="ECO:0000256" key="4">
    <source>
        <dbReference type="ARBA" id="ARBA00023163"/>
    </source>
</evidence>
<evidence type="ECO:0000256" key="1">
    <source>
        <dbReference type="ARBA" id="ARBA00022553"/>
    </source>
</evidence>
<dbReference type="Pfam" id="PF00486">
    <property type="entry name" value="Trans_reg_C"/>
    <property type="match status" value="1"/>
</dbReference>
<comment type="caution">
    <text evidence="9">The sequence shown here is derived from an EMBL/GenBank/DDBJ whole genome shotgun (WGS) entry which is preliminary data.</text>
</comment>
<dbReference type="SMART" id="SM00448">
    <property type="entry name" value="REC"/>
    <property type="match status" value="1"/>
</dbReference>
<dbReference type="RefSeq" id="WP_168104096.1">
    <property type="nucleotide sequence ID" value="NZ_JAATEN010000025.1"/>
</dbReference>
<dbReference type="Gene3D" id="1.10.10.10">
    <property type="entry name" value="Winged helix-like DNA-binding domain superfamily/Winged helix DNA-binding domain"/>
    <property type="match status" value="1"/>
</dbReference>
<dbReference type="InterPro" id="IPR039420">
    <property type="entry name" value="WalR-like"/>
</dbReference>
<evidence type="ECO:0000256" key="6">
    <source>
        <dbReference type="PROSITE-ProRule" id="PRU01091"/>
    </source>
</evidence>
<dbReference type="PROSITE" id="PS51755">
    <property type="entry name" value="OMPR_PHOB"/>
    <property type="match status" value="1"/>
</dbReference>
<dbReference type="PANTHER" id="PTHR48111">
    <property type="entry name" value="REGULATOR OF RPOS"/>
    <property type="match status" value="1"/>
</dbReference>
<protein>
    <submittedName>
        <fullName evidence="9">Response regulator transcription factor</fullName>
    </submittedName>
</protein>
<evidence type="ECO:0000313" key="10">
    <source>
        <dbReference type="Proteomes" id="UP000695264"/>
    </source>
</evidence>
<keyword evidence="3 6" id="KW-0238">DNA-binding</keyword>
<evidence type="ECO:0000259" key="8">
    <source>
        <dbReference type="PROSITE" id="PS51755"/>
    </source>
</evidence>
<dbReference type="SMART" id="SM00862">
    <property type="entry name" value="Trans_reg_C"/>
    <property type="match status" value="1"/>
</dbReference>
<keyword evidence="2" id="KW-0805">Transcription regulation</keyword>